<dbReference type="Proteomes" id="UP000179157">
    <property type="component" value="Unassembled WGS sequence"/>
</dbReference>
<keyword evidence="1" id="KW-1133">Transmembrane helix</keyword>
<keyword evidence="1" id="KW-0812">Transmembrane</keyword>
<feature type="transmembrane region" description="Helical" evidence="1">
    <location>
        <begin position="154"/>
        <end position="172"/>
    </location>
</feature>
<organism evidence="2 3">
    <name type="scientific">Fraserbacteria sp. (strain RBG_16_55_9)</name>
    <dbReference type="NCBI Taxonomy" id="1817864"/>
    <lineage>
        <taxon>Bacteria</taxon>
        <taxon>Candidatus Fraseribacteriota</taxon>
    </lineage>
</organism>
<evidence type="ECO:0000313" key="3">
    <source>
        <dbReference type="Proteomes" id="UP000179157"/>
    </source>
</evidence>
<comment type="caution">
    <text evidence="2">The sequence shown here is derived from an EMBL/GenBank/DDBJ whole genome shotgun (WGS) entry which is preliminary data.</text>
</comment>
<reference evidence="2 3" key="1">
    <citation type="journal article" date="2016" name="Nat. Commun.">
        <title>Thousands of microbial genomes shed light on interconnected biogeochemical processes in an aquifer system.</title>
        <authorList>
            <person name="Anantharaman K."/>
            <person name="Brown C.T."/>
            <person name="Hug L.A."/>
            <person name="Sharon I."/>
            <person name="Castelle C.J."/>
            <person name="Probst A.J."/>
            <person name="Thomas B.C."/>
            <person name="Singh A."/>
            <person name="Wilkins M.J."/>
            <person name="Karaoz U."/>
            <person name="Brodie E.L."/>
            <person name="Williams K.H."/>
            <person name="Hubbard S.S."/>
            <person name="Banfield J.F."/>
        </authorList>
    </citation>
    <scope>NUCLEOTIDE SEQUENCE [LARGE SCALE GENOMIC DNA]</scope>
    <source>
        <strain evidence="3">RBG_16_55_9</strain>
    </source>
</reference>
<sequence>MGILLFLSVLSALPVFVVAVTLASAQFDSDLQQHVMSEEFRTGFVKSLFDFFQLPLLYPAIVLLLSATVLREEIQNETIIYLWIKPLSRAAILISKYTMALLLAFVFSGLSLLITGVMLVNDWALIGNLLLAIALALLAYGAFFFTVSTILDRALLWGFAYVLGWEGLFSRISPAASQLSIRHYAENLERSLLGLPSEVSLETSLGVLLGLTVALLGIAVWRFSRMEFTGSESG</sequence>
<dbReference type="EMBL" id="MFGX01000122">
    <property type="protein sequence ID" value="OGF53020.1"/>
    <property type="molecule type" value="Genomic_DNA"/>
</dbReference>
<dbReference type="AlphaFoldDB" id="A0A1F5UPH8"/>
<keyword evidence="1" id="KW-0472">Membrane</keyword>
<dbReference type="PANTHER" id="PTHR37305">
    <property type="entry name" value="INTEGRAL MEMBRANE PROTEIN-RELATED"/>
    <property type="match status" value="1"/>
</dbReference>
<feature type="transmembrane region" description="Helical" evidence="1">
    <location>
        <begin position="91"/>
        <end position="119"/>
    </location>
</feature>
<feature type="transmembrane region" description="Helical" evidence="1">
    <location>
        <begin position="125"/>
        <end position="147"/>
    </location>
</feature>
<proteinExistence type="predicted"/>
<protein>
    <recommendedName>
        <fullName evidence="4">ABC transporter permease</fullName>
    </recommendedName>
</protein>
<accession>A0A1F5UPH8</accession>
<evidence type="ECO:0000313" key="2">
    <source>
        <dbReference type="EMBL" id="OGF53020.1"/>
    </source>
</evidence>
<dbReference type="STRING" id="1817864.A2Z21_08655"/>
<gene>
    <name evidence="2" type="ORF">A2Z21_08655</name>
</gene>
<dbReference type="Pfam" id="PF12730">
    <property type="entry name" value="ABC2_membrane_4"/>
    <property type="match status" value="1"/>
</dbReference>
<name>A0A1F5UPH8_FRAXR</name>
<evidence type="ECO:0000256" key="1">
    <source>
        <dbReference type="SAM" id="Phobius"/>
    </source>
</evidence>
<dbReference type="PANTHER" id="PTHR37305:SF1">
    <property type="entry name" value="MEMBRANE PROTEIN"/>
    <property type="match status" value="1"/>
</dbReference>
<evidence type="ECO:0008006" key="4">
    <source>
        <dbReference type="Google" id="ProtNLM"/>
    </source>
</evidence>
<feature type="transmembrane region" description="Helical" evidence="1">
    <location>
        <begin position="205"/>
        <end position="223"/>
    </location>
</feature>
<feature type="transmembrane region" description="Helical" evidence="1">
    <location>
        <begin position="49"/>
        <end position="70"/>
    </location>
</feature>